<reference evidence="1 2" key="1">
    <citation type="journal article" date="2016" name="DNA Res.">
        <title>Genome sequence of Aspergillus luchuensis NBRC 4314.</title>
        <authorList>
            <person name="Yamada O."/>
            <person name="Machida M."/>
            <person name="Hosoyama A."/>
            <person name="Goto M."/>
            <person name="Takahashi T."/>
            <person name="Futagami T."/>
            <person name="Yamagata Y."/>
            <person name="Takeuchi M."/>
            <person name="Kobayashi T."/>
            <person name="Koike H."/>
            <person name="Abe K."/>
            <person name="Asai K."/>
            <person name="Arita M."/>
            <person name="Fujita N."/>
            <person name="Fukuda K."/>
            <person name="Higa K."/>
            <person name="Horikawa H."/>
            <person name="Ishikawa T."/>
            <person name="Jinno K."/>
            <person name="Kato Y."/>
            <person name="Kirimura K."/>
            <person name="Mizutani O."/>
            <person name="Nakasone K."/>
            <person name="Sano M."/>
            <person name="Shiraishi Y."/>
            <person name="Tsukahara M."/>
            <person name="Gomi K."/>
        </authorList>
    </citation>
    <scope>NUCLEOTIDE SEQUENCE [LARGE SCALE GENOMIC DNA]</scope>
    <source>
        <strain evidence="1 2">RIB 2604</strain>
    </source>
</reference>
<dbReference type="EMBL" id="BCWF01000019">
    <property type="protein sequence ID" value="GAT25352.1"/>
    <property type="molecule type" value="Genomic_DNA"/>
</dbReference>
<organism evidence="1 2">
    <name type="scientific">Aspergillus kawachii</name>
    <name type="common">White koji mold</name>
    <name type="synonym">Aspergillus awamori var. kawachi</name>
    <dbReference type="NCBI Taxonomy" id="1069201"/>
    <lineage>
        <taxon>Eukaryota</taxon>
        <taxon>Fungi</taxon>
        <taxon>Dikarya</taxon>
        <taxon>Ascomycota</taxon>
        <taxon>Pezizomycotina</taxon>
        <taxon>Eurotiomycetes</taxon>
        <taxon>Eurotiomycetidae</taxon>
        <taxon>Eurotiales</taxon>
        <taxon>Aspergillaceae</taxon>
        <taxon>Aspergillus</taxon>
        <taxon>Aspergillus subgen. Circumdati</taxon>
    </lineage>
</organism>
<name>A0A146FIR3_ASPKA</name>
<sequence length="94" mass="10680">MATKTSQAAKESKLWQDRLKRGRTAWTSKVTVRHHVPGVPWTIAGRYFFDGDNNAREDAAEVAWRNLIVMYDAIRIDAYSSGLADMYNTSDVDN</sequence>
<evidence type="ECO:0000313" key="2">
    <source>
        <dbReference type="Proteomes" id="UP000075230"/>
    </source>
</evidence>
<reference evidence="2" key="2">
    <citation type="submission" date="2016-02" db="EMBL/GenBank/DDBJ databases">
        <title>Genome sequencing of Aspergillus luchuensis NBRC 4314.</title>
        <authorList>
            <person name="Yamada O."/>
        </authorList>
    </citation>
    <scope>NUCLEOTIDE SEQUENCE [LARGE SCALE GENOMIC DNA]</scope>
    <source>
        <strain evidence="2">RIB 2604</strain>
    </source>
</reference>
<comment type="caution">
    <text evidence="1">The sequence shown here is derived from an EMBL/GenBank/DDBJ whole genome shotgun (WGS) entry which is preliminary data.</text>
</comment>
<gene>
    <name evidence="1" type="ORF">RIB2604_01903070</name>
</gene>
<dbReference type="VEuPathDB" id="FungiDB:ASPFODRAFT_208739"/>
<accession>A0A146FIR3</accession>
<evidence type="ECO:0000313" key="1">
    <source>
        <dbReference type="EMBL" id="GAT25352.1"/>
    </source>
</evidence>
<protein>
    <submittedName>
        <fullName evidence="1">Uncharacterized protein</fullName>
    </submittedName>
</protein>
<dbReference type="Proteomes" id="UP000075230">
    <property type="component" value="Unassembled WGS sequence"/>
</dbReference>
<dbReference type="AlphaFoldDB" id="A0A146FIR3"/>
<proteinExistence type="predicted"/>